<sequence length="151" mass="16691">MGNSRGVLFVASTDSSFVCDEHMFKKKTAKTSCVKIDTDNSVLDMRIVSYVLGYKIATDGVSVYLYGMAHDGTTYLISRNHGLKWLSINTARYTTATGQSSWKATQNVPYVADTDAAYGTVNTYFSDTTWTVTYDGVSHAGTPVYRWGDFL</sequence>
<organism evidence="1 2">
    <name type="scientific">Priapulus caudatus</name>
    <name type="common">Priapulid worm</name>
    <dbReference type="NCBI Taxonomy" id="37621"/>
    <lineage>
        <taxon>Eukaryota</taxon>
        <taxon>Metazoa</taxon>
        <taxon>Ecdysozoa</taxon>
        <taxon>Scalidophora</taxon>
        <taxon>Priapulida</taxon>
        <taxon>Priapulimorpha</taxon>
        <taxon>Priapulimorphida</taxon>
        <taxon>Priapulidae</taxon>
        <taxon>Priapulus</taxon>
    </lineage>
</organism>
<reference evidence="2" key="1">
    <citation type="submission" date="2025-08" db="UniProtKB">
        <authorList>
            <consortium name="RefSeq"/>
        </authorList>
    </citation>
    <scope>IDENTIFICATION</scope>
</reference>
<evidence type="ECO:0000313" key="1">
    <source>
        <dbReference type="Proteomes" id="UP000695022"/>
    </source>
</evidence>
<accession>A0ABM1E019</accession>
<proteinExistence type="predicted"/>
<dbReference type="RefSeq" id="XP_014665540.1">
    <property type="nucleotide sequence ID" value="XM_014810054.1"/>
</dbReference>
<protein>
    <submittedName>
        <fullName evidence="2">Uncharacterized protein LOC106807643</fullName>
    </submittedName>
</protein>
<keyword evidence="1" id="KW-1185">Reference proteome</keyword>
<dbReference type="GeneID" id="106807643"/>
<name>A0ABM1E019_PRICU</name>
<dbReference type="Proteomes" id="UP000695022">
    <property type="component" value="Unplaced"/>
</dbReference>
<evidence type="ECO:0000313" key="2">
    <source>
        <dbReference type="RefSeq" id="XP_014665540.1"/>
    </source>
</evidence>
<gene>
    <name evidence="2" type="primary">LOC106807643</name>
</gene>